<keyword evidence="8" id="KW-0472">Membrane</keyword>
<feature type="domain" description="Oligopeptide/dipeptide ABC transporter C-terminal" evidence="9">
    <location>
        <begin position="1"/>
        <end position="40"/>
    </location>
</feature>
<accession>A0A7V6PED2</accession>
<dbReference type="InterPro" id="IPR013563">
    <property type="entry name" value="Oligopep_ABC_C"/>
</dbReference>
<evidence type="ECO:0000256" key="5">
    <source>
        <dbReference type="ARBA" id="ARBA00022741"/>
    </source>
</evidence>
<evidence type="ECO:0000256" key="8">
    <source>
        <dbReference type="ARBA" id="ARBA00023136"/>
    </source>
</evidence>
<evidence type="ECO:0000259" key="9">
    <source>
        <dbReference type="Pfam" id="PF08352"/>
    </source>
</evidence>
<evidence type="ECO:0000256" key="6">
    <source>
        <dbReference type="ARBA" id="ARBA00022840"/>
    </source>
</evidence>
<organism evidence="10 11">
    <name type="scientific">Brucella intermedia</name>
    <dbReference type="NCBI Taxonomy" id="94625"/>
    <lineage>
        <taxon>Bacteria</taxon>
        <taxon>Pseudomonadati</taxon>
        <taxon>Pseudomonadota</taxon>
        <taxon>Alphaproteobacteria</taxon>
        <taxon>Hyphomicrobiales</taxon>
        <taxon>Brucellaceae</taxon>
        <taxon>Brucella/Ochrobactrum group</taxon>
        <taxon>Brucella</taxon>
    </lineage>
</organism>
<evidence type="ECO:0000313" key="11">
    <source>
        <dbReference type="Proteomes" id="UP000551563"/>
    </source>
</evidence>
<dbReference type="GO" id="GO:0015833">
    <property type="term" value="P:peptide transport"/>
    <property type="evidence" value="ECO:0007669"/>
    <property type="project" value="InterPro"/>
</dbReference>
<name>A0A7V6PED2_9HYPH</name>
<evidence type="ECO:0000256" key="1">
    <source>
        <dbReference type="ARBA" id="ARBA00004202"/>
    </source>
</evidence>
<keyword evidence="7" id="KW-1278">Translocase</keyword>
<comment type="caution">
    <text evidence="10">The sequence shown here is derived from an EMBL/GenBank/DDBJ whole genome shotgun (WGS) entry which is preliminary data.</text>
</comment>
<dbReference type="GO" id="GO:0005886">
    <property type="term" value="C:plasma membrane"/>
    <property type="evidence" value="ECO:0007669"/>
    <property type="project" value="UniProtKB-SubCell"/>
</dbReference>
<proteinExistence type="predicted"/>
<dbReference type="GO" id="GO:0005524">
    <property type="term" value="F:ATP binding"/>
    <property type="evidence" value="ECO:0007669"/>
    <property type="project" value="UniProtKB-KW"/>
</dbReference>
<comment type="subcellular location">
    <subcellularLocation>
        <location evidence="1">Cell membrane</location>
        <topology evidence="1">Peripheral membrane protein</topology>
    </subcellularLocation>
</comment>
<sequence length="73" mass="7815">MIASIPDLLAPTVSKHGMRGEAPSPVDPPQGCAFHPRCPLPFFCRSGDIPVFTNSPAVPSTEPMSLVKTRLRS</sequence>
<evidence type="ECO:0000256" key="4">
    <source>
        <dbReference type="ARBA" id="ARBA00022519"/>
    </source>
</evidence>
<evidence type="ECO:0000256" key="7">
    <source>
        <dbReference type="ARBA" id="ARBA00022967"/>
    </source>
</evidence>
<keyword evidence="2" id="KW-0813">Transport</keyword>
<keyword evidence="3" id="KW-1003">Cell membrane</keyword>
<dbReference type="AlphaFoldDB" id="A0A7V6PED2"/>
<dbReference type="EMBL" id="DUMN01000501">
    <property type="protein sequence ID" value="HHV69454.1"/>
    <property type="molecule type" value="Genomic_DNA"/>
</dbReference>
<dbReference type="Proteomes" id="UP000551563">
    <property type="component" value="Unassembled WGS sequence"/>
</dbReference>
<keyword evidence="5" id="KW-0547">Nucleotide-binding</keyword>
<evidence type="ECO:0000256" key="3">
    <source>
        <dbReference type="ARBA" id="ARBA00022475"/>
    </source>
</evidence>
<keyword evidence="4" id="KW-0997">Cell inner membrane</keyword>
<gene>
    <name evidence="10" type="ORF">GXX48_17690</name>
</gene>
<dbReference type="Pfam" id="PF08352">
    <property type="entry name" value="oligo_HPY"/>
    <property type="match status" value="1"/>
</dbReference>
<evidence type="ECO:0000313" key="10">
    <source>
        <dbReference type="EMBL" id="HHV69454.1"/>
    </source>
</evidence>
<protein>
    <recommendedName>
        <fullName evidence="9">Oligopeptide/dipeptide ABC transporter C-terminal domain-containing protein</fullName>
    </recommendedName>
</protein>
<reference evidence="10 11" key="1">
    <citation type="journal article" date="2020" name="Biotechnol. Biofuels">
        <title>New insights from the biogas microbiome by comprehensive genome-resolved metagenomics of nearly 1600 species originating from multiple anaerobic digesters.</title>
        <authorList>
            <person name="Campanaro S."/>
            <person name="Treu L."/>
            <person name="Rodriguez-R L.M."/>
            <person name="Kovalovszki A."/>
            <person name="Ziels R.M."/>
            <person name="Maus I."/>
            <person name="Zhu X."/>
            <person name="Kougias P.G."/>
            <person name="Basile A."/>
            <person name="Luo G."/>
            <person name="Schluter A."/>
            <person name="Konstantinidis K.T."/>
            <person name="Angelidaki I."/>
        </authorList>
    </citation>
    <scope>NUCLEOTIDE SEQUENCE [LARGE SCALE GENOMIC DNA]</scope>
    <source>
        <strain evidence="10">AS04akNAM_66</strain>
    </source>
</reference>
<keyword evidence="6" id="KW-0067">ATP-binding</keyword>
<evidence type="ECO:0000256" key="2">
    <source>
        <dbReference type="ARBA" id="ARBA00022448"/>
    </source>
</evidence>